<keyword evidence="3" id="KW-0472">Membrane</keyword>
<feature type="transmembrane region" description="Helical" evidence="3">
    <location>
        <begin position="306"/>
        <end position="324"/>
    </location>
</feature>
<feature type="transmembrane region" description="Helical" evidence="3">
    <location>
        <begin position="279"/>
        <end position="300"/>
    </location>
</feature>
<evidence type="ECO:0000256" key="2">
    <source>
        <dbReference type="ARBA" id="ARBA00007400"/>
    </source>
</evidence>
<evidence type="ECO:0000259" key="4">
    <source>
        <dbReference type="Pfam" id="PF01757"/>
    </source>
</evidence>
<feature type="transmembrane region" description="Helical" evidence="3">
    <location>
        <begin position="119"/>
        <end position="143"/>
    </location>
</feature>
<keyword evidence="3" id="KW-1133">Transmembrane helix</keyword>
<accession>A0ABV5WHU9</accession>
<dbReference type="GO" id="GO:0016746">
    <property type="term" value="F:acyltransferase activity"/>
    <property type="evidence" value="ECO:0007669"/>
    <property type="project" value="UniProtKB-KW"/>
</dbReference>
<evidence type="ECO:0000313" key="5">
    <source>
        <dbReference type="EMBL" id="MFB9759788.1"/>
    </source>
</evidence>
<dbReference type="PANTHER" id="PTHR37312">
    <property type="entry name" value="MEMBRANE-BOUND ACYLTRANSFERASE YKRP-RELATED"/>
    <property type="match status" value="1"/>
</dbReference>
<evidence type="ECO:0000256" key="3">
    <source>
        <dbReference type="SAM" id="Phobius"/>
    </source>
</evidence>
<dbReference type="Proteomes" id="UP001589609">
    <property type="component" value="Unassembled WGS sequence"/>
</dbReference>
<dbReference type="Pfam" id="PF01757">
    <property type="entry name" value="Acyl_transf_3"/>
    <property type="match status" value="1"/>
</dbReference>
<dbReference type="InterPro" id="IPR002656">
    <property type="entry name" value="Acyl_transf_3_dom"/>
</dbReference>
<organism evidence="5 6">
    <name type="scientific">Ectobacillus funiculus</name>
    <dbReference type="NCBI Taxonomy" id="137993"/>
    <lineage>
        <taxon>Bacteria</taxon>
        <taxon>Bacillati</taxon>
        <taxon>Bacillota</taxon>
        <taxon>Bacilli</taxon>
        <taxon>Bacillales</taxon>
        <taxon>Bacillaceae</taxon>
        <taxon>Ectobacillus</taxon>
    </lineage>
</organism>
<dbReference type="EMBL" id="JBHMAF010000092">
    <property type="protein sequence ID" value="MFB9759788.1"/>
    <property type="molecule type" value="Genomic_DNA"/>
</dbReference>
<gene>
    <name evidence="5" type="ORF">ACFFMS_15405</name>
</gene>
<proteinExistence type="inferred from homology"/>
<feature type="transmembrane region" description="Helical" evidence="3">
    <location>
        <begin position="208"/>
        <end position="227"/>
    </location>
</feature>
<sequence length="356" mass="41595">MIDAKRETWLDAAKGFAMILVVAGHAYNHNDFITYIYWFHMPAFFLFSGYVSKPITQWSQMRFYIKKRAHSLLIPYFTYLGIFTAFRYIGELTHGNFSFSWYMKDIGSLLVGGRFITSYYGVFWFITCLFFTQLLFQVIFLLFKRTTARLLFILAFYIVSHIEGWYVGTLDGSEPSLHVFVPWNIDTSMLALCYYSIGYYAKTYLKQIPALLTGICTLLTAGCITLQECNLLDYHLSIKYLVFGNYILDLFIPFIMTISYCGIFQLIKSVKIVSLLSFINHRGLIIMYLHIGINKILLQFIDYGNILYTLLGVSIPLFISILLIENKHKIRAFLLHFLHIHAKHSTRLNVEYKEFR</sequence>
<keyword evidence="5" id="KW-0012">Acyltransferase</keyword>
<comment type="similarity">
    <text evidence="2">Belongs to the acyltransferase 3 family.</text>
</comment>
<dbReference type="InterPro" id="IPR052734">
    <property type="entry name" value="Nod_factor_acetyltransferase"/>
</dbReference>
<keyword evidence="6" id="KW-1185">Reference proteome</keyword>
<keyword evidence="5" id="KW-0808">Transferase</keyword>
<feature type="domain" description="Acyltransferase 3" evidence="4">
    <location>
        <begin position="8"/>
        <end position="324"/>
    </location>
</feature>
<feature type="transmembrane region" description="Helical" evidence="3">
    <location>
        <begin position="247"/>
        <end position="267"/>
    </location>
</feature>
<feature type="transmembrane region" description="Helical" evidence="3">
    <location>
        <begin position="35"/>
        <end position="51"/>
    </location>
</feature>
<feature type="transmembrane region" description="Helical" evidence="3">
    <location>
        <begin position="180"/>
        <end position="201"/>
    </location>
</feature>
<keyword evidence="3" id="KW-0812">Transmembrane</keyword>
<dbReference type="RefSeq" id="WP_379950127.1">
    <property type="nucleotide sequence ID" value="NZ_JBHMAF010000092.1"/>
</dbReference>
<feature type="transmembrane region" description="Helical" evidence="3">
    <location>
        <begin position="72"/>
        <end position="90"/>
    </location>
</feature>
<feature type="transmembrane region" description="Helical" evidence="3">
    <location>
        <begin position="150"/>
        <end position="168"/>
    </location>
</feature>
<evidence type="ECO:0000313" key="6">
    <source>
        <dbReference type="Proteomes" id="UP001589609"/>
    </source>
</evidence>
<reference evidence="5 6" key="1">
    <citation type="submission" date="2024-09" db="EMBL/GenBank/DDBJ databases">
        <authorList>
            <person name="Sun Q."/>
            <person name="Mori K."/>
        </authorList>
    </citation>
    <scope>NUCLEOTIDE SEQUENCE [LARGE SCALE GENOMIC DNA]</scope>
    <source>
        <strain evidence="5 6">JCM 11201</strain>
    </source>
</reference>
<dbReference type="PANTHER" id="PTHR37312:SF1">
    <property type="entry name" value="MEMBRANE-BOUND ACYLTRANSFERASE YKRP-RELATED"/>
    <property type="match status" value="1"/>
</dbReference>
<comment type="subcellular location">
    <subcellularLocation>
        <location evidence="1">Membrane</location>
    </subcellularLocation>
</comment>
<protein>
    <submittedName>
        <fullName evidence="5">Acyltransferase family protein</fullName>
    </submittedName>
</protein>
<name>A0ABV5WHU9_9BACI</name>
<evidence type="ECO:0000256" key="1">
    <source>
        <dbReference type="ARBA" id="ARBA00004370"/>
    </source>
</evidence>
<comment type="caution">
    <text evidence="5">The sequence shown here is derived from an EMBL/GenBank/DDBJ whole genome shotgun (WGS) entry which is preliminary data.</text>
</comment>